<proteinExistence type="predicted"/>
<reference evidence="1 2" key="1">
    <citation type="submission" date="2016-11" db="EMBL/GenBank/DDBJ databases">
        <title>Complete genome sequence of Sulfitobacter sp. AM1-D1, a toxic bacteria associated with marine dinoflagellate Alexandrium minutum in East China Sea.</title>
        <authorList>
            <person name="Yang Q."/>
            <person name="Zhang X."/>
            <person name="Tian X."/>
        </authorList>
    </citation>
    <scope>NUCLEOTIDE SEQUENCE [LARGE SCALE GENOMIC DNA]</scope>
    <source>
        <strain evidence="1 2">AM1-D1</strain>
    </source>
</reference>
<accession>A0A1J0WDN7</accession>
<dbReference type="EMBL" id="CP018076">
    <property type="protein sequence ID" value="APE42278.1"/>
    <property type="molecule type" value="Genomic_DNA"/>
</dbReference>
<protein>
    <submittedName>
        <fullName evidence="1">Uncharacterized protein</fullName>
    </submittedName>
</protein>
<dbReference type="RefSeq" id="WP_071969754.1">
    <property type="nucleotide sequence ID" value="NZ_CP018076.1"/>
</dbReference>
<organism evidence="1 2">
    <name type="scientific">Sulfitobacter alexandrii</name>
    <dbReference type="NCBI Taxonomy" id="1917485"/>
    <lineage>
        <taxon>Bacteria</taxon>
        <taxon>Pseudomonadati</taxon>
        <taxon>Pseudomonadota</taxon>
        <taxon>Alphaproteobacteria</taxon>
        <taxon>Rhodobacterales</taxon>
        <taxon>Roseobacteraceae</taxon>
        <taxon>Sulfitobacter</taxon>
    </lineage>
</organism>
<evidence type="ECO:0000313" key="1">
    <source>
        <dbReference type="EMBL" id="APE42278.1"/>
    </source>
</evidence>
<evidence type="ECO:0000313" key="2">
    <source>
        <dbReference type="Proteomes" id="UP000181897"/>
    </source>
</evidence>
<dbReference type="Proteomes" id="UP000181897">
    <property type="component" value="Chromosome"/>
</dbReference>
<dbReference type="STRING" id="1917485.BOO69_01745"/>
<dbReference type="KEGG" id="suam:BOO69_01745"/>
<keyword evidence="2" id="KW-1185">Reference proteome</keyword>
<dbReference type="OrthoDB" id="8068570at2"/>
<dbReference type="AlphaFoldDB" id="A0A1J0WDN7"/>
<sequence>MTVQFPSNAAPFIATSGSILDAHKIEITIGSDFDIYSTVIEEERPAQKLGDPFNPELHDLNAENGFWLIGRNQFGELIHTQAFKTISLSDVALSSYLMRNFQKFPPPIPGVDLGRSRYRASPGAHRISGEAVYHGEVWMAPDEGLYRGTGLSSVLTRAGILEAVDRWDPDWIFGFMLRAVAFKGFSERVGYMHTEPGALKWAVHGREQLLEAFMVYLSREDAKFMLDIPVEELVA</sequence>
<name>A0A1J0WDN7_9RHOB</name>
<gene>
    <name evidence="1" type="ORF">BOO69_01745</name>
</gene>